<keyword evidence="4" id="KW-0694">RNA-binding</keyword>
<evidence type="ECO:0000256" key="1">
    <source>
        <dbReference type="ARBA" id="ARBA00004474"/>
    </source>
</evidence>
<keyword evidence="10" id="KW-0150">Chloroplast</keyword>
<dbReference type="InterPro" id="IPR001648">
    <property type="entry name" value="Ribosomal_bS18"/>
</dbReference>
<evidence type="ECO:0000313" key="11">
    <source>
        <dbReference type="EMBL" id="QBC71757.1"/>
    </source>
</evidence>
<evidence type="ECO:0000256" key="9">
    <source>
        <dbReference type="SAM" id="MobiDB-lite"/>
    </source>
</evidence>
<evidence type="ECO:0000256" key="4">
    <source>
        <dbReference type="ARBA" id="ARBA00022884"/>
    </source>
</evidence>
<feature type="compositionally biased region" description="Low complexity" evidence="9">
    <location>
        <begin position="100"/>
        <end position="111"/>
    </location>
</feature>
<dbReference type="EMBL" id="KY679201">
    <property type="protein sequence ID" value="ASA46405.1"/>
    <property type="molecule type" value="Genomic_DNA"/>
</dbReference>
<dbReference type="PANTHER" id="PTHR13479:SF40">
    <property type="entry name" value="SMALL RIBOSOMAL SUBUNIT PROTEIN BS18M"/>
    <property type="match status" value="1"/>
</dbReference>
<sequence>MDKAERPFRHKAKRSFRRRLPPIRSGDQIDYRNVSLMSRFISRQGKILSRRVTRLTLKQQRFITSAIKQARILSFLPFRNNPKKVFEKARSVARTRGSRSRSTGYRPRTTGVYNKKKF</sequence>
<dbReference type="PRINTS" id="PR00974">
    <property type="entry name" value="RIBOSOMALS18"/>
</dbReference>
<organism evidence="10">
    <name type="scientific">Dionaea muscipula</name>
    <name type="common">Venus flytrap</name>
    <dbReference type="NCBI Taxonomy" id="4362"/>
    <lineage>
        <taxon>Eukaryota</taxon>
        <taxon>Viridiplantae</taxon>
        <taxon>Streptophyta</taxon>
        <taxon>Embryophyta</taxon>
        <taxon>Tracheophyta</taxon>
        <taxon>Spermatophyta</taxon>
        <taxon>Magnoliopsida</taxon>
        <taxon>eudicotyledons</taxon>
        <taxon>Gunneridae</taxon>
        <taxon>Pentapetalae</taxon>
        <taxon>Caryophyllales</taxon>
        <taxon>Droseraceae</taxon>
        <taxon>Dionaea</taxon>
    </lineage>
</organism>
<accession>A0A1Z2RRF2</accession>
<feature type="compositionally biased region" description="Basic residues" evidence="9">
    <location>
        <begin position="8"/>
        <end position="21"/>
    </location>
</feature>
<dbReference type="RefSeq" id="YP_009407394.1">
    <property type="nucleotide sequence ID" value="NC_035417.1"/>
</dbReference>
<evidence type="ECO:0000256" key="3">
    <source>
        <dbReference type="ARBA" id="ARBA00022730"/>
    </source>
</evidence>
<dbReference type="NCBIfam" id="TIGR00165">
    <property type="entry name" value="S18"/>
    <property type="match status" value="1"/>
</dbReference>
<evidence type="ECO:0000256" key="5">
    <source>
        <dbReference type="ARBA" id="ARBA00022980"/>
    </source>
</evidence>
<dbReference type="Pfam" id="PF01084">
    <property type="entry name" value="Ribosomal_S18"/>
    <property type="match status" value="1"/>
</dbReference>
<evidence type="ECO:0000256" key="8">
    <source>
        <dbReference type="RuleBase" id="RU003910"/>
    </source>
</evidence>
<gene>
    <name evidence="10" type="primary">rps18</name>
</gene>
<reference evidence="10" key="1">
    <citation type="submission" date="2017-02" db="EMBL/GenBank/DDBJ databases">
        <title>Plastome-wide rearrangements and gene losses in carnivorous Droseraceae.</title>
        <authorList>
            <person name="Nevill P.G."/>
            <person name="Howell K.A."/>
            <person name="Cross A.T."/>
            <person name="Williams A.V."/>
            <person name="Zhong X."/>
            <person name="Tonti-Filippini J."/>
            <person name="Boykin L.M."/>
            <person name="Dixon K.W."/>
            <person name="Small I.D."/>
        </authorList>
    </citation>
    <scope>NUCLEOTIDE SEQUENCE</scope>
</reference>
<dbReference type="GO" id="GO:0003735">
    <property type="term" value="F:structural constituent of ribosome"/>
    <property type="evidence" value="ECO:0007669"/>
    <property type="project" value="InterPro"/>
</dbReference>
<reference evidence="11" key="2">
    <citation type="journal article" date="2019" name="Mol. Phylogenet. Evol.">
        <title>Plastid phylogenomic insights into the evolution of Caryophyllales.</title>
        <authorList>
            <person name="Yao G."/>
            <person name="Jin J.J."/>
            <person name="Li H.T."/>
            <person name="Yang J.B."/>
            <person name="Shiva Mandala V."/>
            <person name="Croley M."/>
            <person name="Mostow R."/>
            <person name="Douglas N.A."/>
            <person name="Chase M.W."/>
            <person name="Christenhusz M.J."/>
            <person name="Soltis D.E."/>
            <person name="Soltis P.S."/>
            <person name="Smith S.A."/>
            <person name="Brockington S.F."/>
            <person name="Moore M.J."/>
            <person name="Yi T.S."/>
            <person name="Li D.Z."/>
        </authorList>
    </citation>
    <scope>NUCLEOTIDE SEQUENCE</scope>
</reference>
<feature type="region of interest" description="Disordered" evidence="9">
    <location>
        <begin position="1"/>
        <end position="21"/>
    </location>
</feature>
<evidence type="ECO:0000256" key="6">
    <source>
        <dbReference type="ARBA" id="ARBA00023274"/>
    </source>
</evidence>
<dbReference type="PANTHER" id="PTHR13479">
    <property type="entry name" value="30S RIBOSOMAL PROTEIN S18"/>
    <property type="match status" value="1"/>
</dbReference>
<dbReference type="GO" id="GO:0070181">
    <property type="term" value="F:small ribosomal subunit rRNA binding"/>
    <property type="evidence" value="ECO:0007669"/>
    <property type="project" value="TreeGrafter"/>
</dbReference>
<dbReference type="GO" id="GO:0009536">
    <property type="term" value="C:plastid"/>
    <property type="evidence" value="ECO:0007669"/>
    <property type="project" value="UniProtKB-SubCell"/>
</dbReference>
<dbReference type="HAMAP" id="MF_00270">
    <property type="entry name" value="Ribosomal_bS18"/>
    <property type="match status" value="1"/>
</dbReference>
<dbReference type="AlphaFoldDB" id="A0A1Z2RRF2"/>
<dbReference type="SUPFAM" id="SSF46911">
    <property type="entry name" value="Ribosomal protein S18"/>
    <property type="match status" value="1"/>
</dbReference>
<protein>
    <recommendedName>
        <fullName evidence="7">Small ribosomal subunit protein bS18c</fullName>
    </recommendedName>
</protein>
<feature type="region of interest" description="Disordered" evidence="9">
    <location>
        <begin position="89"/>
        <end position="118"/>
    </location>
</feature>
<name>A0A1Z2RRF2_DIOMU</name>
<dbReference type="InterPro" id="IPR036870">
    <property type="entry name" value="Ribosomal_bS18_sf"/>
</dbReference>
<dbReference type="GeneID" id="33373593"/>
<dbReference type="EMBL" id="MK397918">
    <property type="protein sequence ID" value="QBC71757.1"/>
    <property type="molecule type" value="Genomic_DNA"/>
</dbReference>
<dbReference type="GO" id="GO:0005763">
    <property type="term" value="C:mitochondrial small ribosomal subunit"/>
    <property type="evidence" value="ECO:0007669"/>
    <property type="project" value="TreeGrafter"/>
</dbReference>
<keyword evidence="3" id="KW-0699">rRNA-binding</keyword>
<comment type="subcellular location">
    <subcellularLocation>
        <location evidence="1">Plastid</location>
    </subcellularLocation>
</comment>
<evidence type="ECO:0000256" key="7">
    <source>
        <dbReference type="ARBA" id="ARBA00035266"/>
    </source>
</evidence>
<proteinExistence type="inferred from homology"/>
<geneLocation type="plastid" evidence="10"/>
<keyword evidence="6 8" id="KW-0687">Ribonucleoprotein</keyword>
<dbReference type="FunFam" id="4.10.640.10:FF:000002">
    <property type="entry name" value="30S ribosomal protein S18, chloroplastic"/>
    <property type="match status" value="1"/>
</dbReference>
<evidence type="ECO:0000313" key="10">
    <source>
        <dbReference type="EMBL" id="ASA46405.1"/>
    </source>
</evidence>
<keyword evidence="10" id="KW-0934">Plastid</keyword>
<dbReference type="PROSITE" id="PS00057">
    <property type="entry name" value="RIBOSOMAL_S18"/>
    <property type="match status" value="1"/>
</dbReference>
<dbReference type="InterPro" id="IPR018275">
    <property type="entry name" value="Ribosomal_bS18_CS"/>
</dbReference>
<comment type="similarity">
    <text evidence="2 8">Belongs to the bacterial ribosomal protein bS18 family.</text>
</comment>
<dbReference type="GO" id="GO:0006412">
    <property type="term" value="P:translation"/>
    <property type="evidence" value="ECO:0007669"/>
    <property type="project" value="InterPro"/>
</dbReference>
<evidence type="ECO:0000256" key="2">
    <source>
        <dbReference type="ARBA" id="ARBA00005589"/>
    </source>
</evidence>
<keyword evidence="5 8" id="KW-0689">Ribosomal protein</keyword>
<dbReference type="Gene3D" id="4.10.640.10">
    <property type="entry name" value="Ribosomal protein S18"/>
    <property type="match status" value="1"/>
</dbReference>